<gene>
    <name evidence="7" type="ORF">HELGO_WM14796</name>
</gene>
<dbReference type="PANTHER" id="PTHR30627:SF1">
    <property type="entry name" value="PEPTIDOGLYCAN D,D-TRANSPEPTIDASE FTSI"/>
    <property type="match status" value="1"/>
</dbReference>
<organism evidence="7">
    <name type="scientific">uncultured Campylobacterales bacterium</name>
    <dbReference type="NCBI Taxonomy" id="352960"/>
    <lineage>
        <taxon>Bacteria</taxon>
        <taxon>Pseudomonadati</taxon>
        <taxon>Campylobacterota</taxon>
        <taxon>Epsilonproteobacteria</taxon>
        <taxon>Campylobacterales</taxon>
        <taxon>environmental samples</taxon>
    </lineage>
</organism>
<keyword evidence="4" id="KW-1133">Transmembrane helix</keyword>
<dbReference type="InterPro" id="IPR012338">
    <property type="entry name" value="Beta-lactam/transpept-like"/>
</dbReference>
<keyword evidence="7" id="KW-0808">Transferase</keyword>
<dbReference type="InterPro" id="IPR005311">
    <property type="entry name" value="PBP_dimer"/>
</dbReference>
<protein>
    <submittedName>
        <fullName evidence="7">Cell division protein FtsI [Peptidoglycan synthetase] (EC)</fullName>
        <ecNumber evidence="7">2.4.1.129</ecNumber>
    </submittedName>
</protein>
<dbReference type="Pfam" id="PF03717">
    <property type="entry name" value="PBP_dimer"/>
    <property type="match status" value="1"/>
</dbReference>
<keyword evidence="7" id="KW-0328">Glycosyltransferase</keyword>
<keyword evidence="3 4" id="KW-0472">Membrane</keyword>
<evidence type="ECO:0000256" key="4">
    <source>
        <dbReference type="SAM" id="Phobius"/>
    </source>
</evidence>
<comment type="subcellular location">
    <subcellularLocation>
        <location evidence="1">Membrane</location>
    </subcellularLocation>
</comment>
<evidence type="ECO:0000256" key="1">
    <source>
        <dbReference type="ARBA" id="ARBA00004370"/>
    </source>
</evidence>
<feature type="domain" description="Penicillin-binding protein dimerisation" evidence="6">
    <location>
        <begin position="48"/>
        <end position="212"/>
    </location>
</feature>
<keyword evidence="7" id="KW-0131">Cell cycle</keyword>
<dbReference type="GO" id="GO:0008658">
    <property type="term" value="F:penicillin binding"/>
    <property type="evidence" value="ECO:0007669"/>
    <property type="project" value="InterPro"/>
</dbReference>
<evidence type="ECO:0000259" key="5">
    <source>
        <dbReference type="Pfam" id="PF00905"/>
    </source>
</evidence>
<dbReference type="InterPro" id="IPR001460">
    <property type="entry name" value="PCN-bd_Tpept"/>
</dbReference>
<keyword evidence="2" id="KW-0645">Protease</keyword>
<name>A0A6S6SRR9_9BACT</name>
<dbReference type="GO" id="GO:0071555">
    <property type="term" value="P:cell wall organization"/>
    <property type="evidence" value="ECO:0007669"/>
    <property type="project" value="TreeGrafter"/>
</dbReference>
<dbReference type="GO" id="GO:0051301">
    <property type="term" value="P:cell division"/>
    <property type="evidence" value="ECO:0007669"/>
    <property type="project" value="UniProtKB-KW"/>
</dbReference>
<reference evidence="7" key="1">
    <citation type="submission" date="2020-01" db="EMBL/GenBank/DDBJ databases">
        <authorList>
            <person name="Meier V. D."/>
            <person name="Meier V D."/>
        </authorList>
    </citation>
    <scope>NUCLEOTIDE SEQUENCE</scope>
    <source>
        <strain evidence="7">HLG_WM_MAG_12</strain>
    </source>
</reference>
<keyword evidence="4" id="KW-0812">Transmembrane</keyword>
<dbReference type="SUPFAM" id="SSF56519">
    <property type="entry name" value="Penicillin binding protein dimerisation domain"/>
    <property type="match status" value="1"/>
</dbReference>
<dbReference type="GO" id="GO:0016757">
    <property type="term" value="F:glycosyltransferase activity"/>
    <property type="evidence" value="ECO:0007669"/>
    <property type="project" value="UniProtKB-KW"/>
</dbReference>
<feature type="transmembrane region" description="Helical" evidence="4">
    <location>
        <begin position="9"/>
        <end position="32"/>
    </location>
</feature>
<dbReference type="PANTHER" id="PTHR30627">
    <property type="entry name" value="PEPTIDOGLYCAN D,D-TRANSPEPTIDASE"/>
    <property type="match status" value="1"/>
</dbReference>
<feature type="domain" description="Penicillin-binding protein transpeptidase" evidence="5">
    <location>
        <begin position="270"/>
        <end position="564"/>
    </location>
</feature>
<dbReference type="EC" id="2.4.1.129" evidence="7"/>
<dbReference type="Gene3D" id="3.90.1310.10">
    <property type="entry name" value="Penicillin-binding protein 2a (Domain 2)"/>
    <property type="match status" value="1"/>
</dbReference>
<dbReference type="InterPro" id="IPR036138">
    <property type="entry name" value="PBP_dimer_sf"/>
</dbReference>
<evidence type="ECO:0000259" key="6">
    <source>
        <dbReference type="Pfam" id="PF03717"/>
    </source>
</evidence>
<dbReference type="AlphaFoldDB" id="A0A6S6SRR9"/>
<proteinExistence type="predicted"/>
<keyword evidence="7" id="KW-0132">Cell division</keyword>
<sequence length="577" mass="65706">MLERKTKKIIFFTILIFISFLLFFTVISYWVISERNLPTTKTKRQDIAQRGNIVSSDGYIVSSSKRLYKSVIDKRNLDPDKKDLFIKLYSIYSGESRKSIRKKIDLAKKNQVTLSYSIDFKKSRHLKDLARKLYKLGVFRFYYNEKTNTTFLHGLSIIQSGEKRVYSYADTLTPVVGYVRKYESTKNLTKVKGIKGLEHSFNDFLEASKDGEIKGSKDVVRTIILDKTITKEKRVDGNDLVINLNLKIQKDIEKILDFYNKKFESDEIIISVINSKNSNVLALASSNRFHPNNINKKDYPSLNINAVEYLYEPGSVIKPFVFALFLRYGVTKLEDIIYLHGGKYKIGKKVITDSHPLEWVGTDNVLTRSSNIGMAKLVQKLSALELFHGLKIFGFTKYSGLELTYEKTGSIPSLLRLSSQIYKATISYGYGMKTNFMQILKAYNIFNNDGISTNPTLLKSTKKQNVQVISKDLANTMKRLLIKTVEEGTGRRAKVKGLEIGGKTGTAHIASKGTYQDLYHSSFFGFVNDSNSSYTIGVLVKKIPKNDYYFASKSATVVFKSIIELLVEKKLLIKIAQ</sequence>
<evidence type="ECO:0000256" key="2">
    <source>
        <dbReference type="ARBA" id="ARBA00022645"/>
    </source>
</evidence>
<dbReference type="Pfam" id="PF00905">
    <property type="entry name" value="Transpeptidase"/>
    <property type="match status" value="1"/>
</dbReference>
<dbReference type="GO" id="GO:0004180">
    <property type="term" value="F:carboxypeptidase activity"/>
    <property type="evidence" value="ECO:0007669"/>
    <property type="project" value="UniProtKB-KW"/>
</dbReference>
<dbReference type="SUPFAM" id="SSF56601">
    <property type="entry name" value="beta-lactamase/transpeptidase-like"/>
    <property type="match status" value="1"/>
</dbReference>
<accession>A0A6S6SRR9</accession>
<dbReference type="Gene3D" id="3.30.450.330">
    <property type="match status" value="1"/>
</dbReference>
<dbReference type="Gene3D" id="3.40.710.10">
    <property type="entry name" value="DD-peptidase/beta-lactamase superfamily"/>
    <property type="match status" value="1"/>
</dbReference>
<keyword evidence="2" id="KW-0378">Hydrolase</keyword>
<evidence type="ECO:0000313" key="7">
    <source>
        <dbReference type="EMBL" id="CAA6807332.1"/>
    </source>
</evidence>
<dbReference type="EMBL" id="CACVAW010000026">
    <property type="protein sequence ID" value="CAA6807332.1"/>
    <property type="molecule type" value="Genomic_DNA"/>
</dbReference>
<dbReference type="GO" id="GO:0005886">
    <property type="term" value="C:plasma membrane"/>
    <property type="evidence" value="ECO:0007669"/>
    <property type="project" value="TreeGrafter"/>
</dbReference>
<evidence type="ECO:0000256" key="3">
    <source>
        <dbReference type="ARBA" id="ARBA00023136"/>
    </source>
</evidence>
<keyword evidence="2" id="KW-0121">Carboxypeptidase</keyword>
<dbReference type="InterPro" id="IPR050515">
    <property type="entry name" value="Beta-lactam/transpept"/>
</dbReference>